<dbReference type="SUPFAM" id="SSF52402">
    <property type="entry name" value="Adenine nucleotide alpha hydrolases-like"/>
    <property type="match status" value="2"/>
</dbReference>
<dbReference type="CDD" id="cd00293">
    <property type="entry name" value="USP-like"/>
    <property type="match status" value="2"/>
</dbReference>
<dbReference type="AlphaFoldDB" id="A0A5C8KJR0"/>
<comment type="similarity">
    <text evidence="1">Belongs to the universal stress protein A family.</text>
</comment>
<sequence>MTLLACIDGSTYTPSVRDHAIWAAQRLGVGIDFLHVIDKRPEPAPVAEPAGDVLDARTSLLRELATIDARRSQVAHEHGRLVLAEARAVAEAAGVAPLECRLRHGHLVETVEEFEDRSALIVIGKRGEHADFAKLHLGSNLERVVRATTTPLLVAARAFRPIRQAVIAFDGGASSRKAVELASGGKLLAGVRTHLVCAGGETAELRAHLNWAATLLEAREVEHVIEQVDGHPDQVIAEYVRRNEIDLLMMGAWGHGRVREFMVGATTTSMIRTCLIPVLLVR</sequence>
<dbReference type="Proteomes" id="UP000321248">
    <property type="component" value="Unassembled WGS sequence"/>
</dbReference>
<protein>
    <submittedName>
        <fullName evidence="3">Universal stress protein</fullName>
    </submittedName>
</protein>
<feature type="domain" description="UspA" evidence="2">
    <location>
        <begin position="2"/>
        <end position="154"/>
    </location>
</feature>
<feature type="domain" description="UspA" evidence="2">
    <location>
        <begin position="204"/>
        <end position="282"/>
    </location>
</feature>
<proteinExistence type="inferred from homology"/>
<dbReference type="Gene3D" id="3.40.50.12370">
    <property type="match status" value="1"/>
</dbReference>
<gene>
    <name evidence="3" type="ORF">FU658_12755</name>
</gene>
<accession>A0A5C8KJR0</accession>
<dbReference type="PRINTS" id="PR01438">
    <property type="entry name" value="UNVRSLSTRESS"/>
</dbReference>
<dbReference type="OrthoDB" id="9804721at2"/>
<reference evidence="3 4" key="1">
    <citation type="submission" date="2019-08" db="EMBL/GenBank/DDBJ databases">
        <authorList>
            <person name="Karlyshev A.V."/>
        </authorList>
    </citation>
    <scope>NUCLEOTIDE SEQUENCE [LARGE SCALE GENOMIC DNA]</scope>
    <source>
        <strain evidence="3 4">Alg18-2.2</strain>
    </source>
</reference>
<dbReference type="InterPro" id="IPR006015">
    <property type="entry name" value="Universal_stress_UspA"/>
</dbReference>
<organism evidence="3 4">
    <name type="scientific">Alkalisalibacterium limincola</name>
    <dbReference type="NCBI Taxonomy" id="2699169"/>
    <lineage>
        <taxon>Bacteria</taxon>
        <taxon>Pseudomonadati</taxon>
        <taxon>Pseudomonadota</taxon>
        <taxon>Gammaproteobacteria</taxon>
        <taxon>Lysobacterales</taxon>
        <taxon>Lysobacteraceae</taxon>
        <taxon>Alkalisalibacterium</taxon>
    </lineage>
</organism>
<evidence type="ECO:0000259" key="2">
    <source>
        <dbReference type="Pfam" id="PF00582"/>
    </source>
</evidence>
<evidence type="ECO:0000256" key="1">
    <source>
        <dbReference type="ARBA" id="ARBA00008791"/>
    </source>
</evidence>
<dbReference type="Pfam" id="PF00582">
    <property type="entry name" value="Usp"/>
    <property type="match status" value="2"/>
</dbReference>
<dbReference type="InterPro" id="IPR006016">
    <property type="entry name" value="UspA"/>
</dbReference>
<evidence type="ECO:0000313" key="4">
    <source>
        <dbReference type="Proteomes" id="UP000321248"/>
    </source>
</evidence>
<comment type="caution">
    <text evidence="3">The sequence shown here is derived from an EMBL/GenBank/DDBJ whole genome shotgun (WGS) entry which is preliminary data.</text>
</comment>
<dbReference type="PANTHER" id="PTHR46268:SF6">
    <property type="entry name" value="UNIVERSAL STRESS PROTEIN UP12"/>
    <property type="match status" value="1"/>
</dbReference>
<dbReference type="EMBL" id="VRTS01000010">
    <property type="protein sequence ID" value="TXK59818.1"/>
    <property type="molecule type" value="Genomic_DNA"/>
</dbReference>
<evidence type="ECO:0000313" key="3">
    <source>
        <dbReference type="EMBL" id="TXK59818.1"/>
    </source>
</evidence>
<dbReference type="PANTHER" id="PTHR46268">
    <property type="entry name" value="STRESS RESPONSE PROTEIN NHAX"/>
    <property type="match status" value="1"/>
</dbReference>
<name>A0A5C8KJR0_9GAMM</name>
<dbReference type="RefSeq" id="WP_147892432.1">
    <property type="nucleotide sequence ID" value="NZ_VRTS01000010.1"/>
</dbReference>
<keyword evidence="4" id="KW-1185">Reference proteome</keyword>